<dbReference type="RefSeq" id="WP_044361328.1">
    <property type="nucleotide sequence ID" value="NZ_JXWY01000107.1"/>
</dbReference>
<dbReference type="GO" id="GO:0005886">
    <property type="term" value="C:plasma membrane"/>
    <property type="evidence" value="ECO:0007669"/>
    <property type="project" value="UniProtKB-SubCell"/>
</dbReference>
<evidence type="ECO:0000313" key="8">
    <source>
        <dbReference type="Proteomes" id="UP000032366"/>
    </source>
</evidence>
<evidence type="ECO:0000256" key="2">
    <source>
        <dbReference type="ARBA" id="ARBA00022448"/>
    </source>
</evidence>
<dbReference type="GO" id="GO:0016887">
    <property type="term" value="F:ATP hydrolysis activity"/>
    <property type="evidence" value="ECO:0007669"/>
    <property type="project" value="InterPro"/>
</dbReference>
<gene>
    <name evidence="7" type="primary">ybbL</name>
    <name evidence="7" type="ORF">NCTC13832_00741</name>
    <name evidence="6" type="ORF">TP70_09765</name>
</gene>
<dbReference type="SMART" id="SM00382">
    <property type="entry name" value="AAA"/>
    <property type="match status" value="1"/>
</dbReference>
<evidence type="ECO:0000256" key="4">
    <source>
        <dbReference type="ARBA" id="ARBA00022840"/>
    </source>
</evidence>
<dbReference type="InterPro" id="IPR003439">
    <property type="entry name" value="ABC_transporter-like_ATP-bd"/>
</dbReference>
<evidence type="ECO:0000313" key="9">
    <source>
        <dbReference type="Proteomes" id="UP000254100"/>
    </source>
</evidence>
<evidence type="ECO:0000313" key="7">
    <source>
        <dbReference type="EMBL" id="SUM57073.1"/>
    </source>
</evidence>
<keyword evidence="2" id="KW-0813">Transport</keyword>
<name>A0A0D6XNL5_9STAP</name>
<dbReference type="CDD" id="cd03225">
    <property type="entry name" value="ABC_cobalt_CbiO_domain1"/>
    <property type="match status" value="1"/>
</dbReference>
<dbReference type="GO" id="GO:0022857">
    <property type="term" value="F:transmembrane transporter activity"/>
    <property type="evidence" value="ECO:0007669"/>
    <property type="project" value="UniProtKB-ARBA"/>
</dbReference>
<dbReference type="Gene3D" id="3.40.50.300">
    <property type="entry name" value="P-loop containing nucleotide triphosphate hydrolases"/>
    <property type="match status" value="1"/>
</dbReference>
<evidence type="ECO:0000313" key="6">
    <source>
        <dbReference type="EMBL" id="KIX90000.1"/>
    </source>
</evidence>
<dbReference type="STRING" id="569857.TP70_09765"/>
<dbReference type="Proteomes" id="UP000032366">
    <property type="component" value="Unassembled WGS sequence"/>
</dbReference>
<evidence type="ECO:0000259" key="5">
    <source>
        <dbReference type="PROSITE" id="PS50893"/>
    </source>
</evidence>
<reference evidence="7 9" key="2">
    <citation type="submission" date="2018-06" db="EMBL/GenBank/DDBJ databases">
        <authorList>
            <consortium name="Pathogen Informatics"/>
            <person name="Doyle S."/>
        </authorList>
    </citation>
    <scope>NUCLEOTIDE SEQUENCE [LARGE SCALE GENOMIC DNA]</scope>
    <source>
        <strain evidence="7 9">NCTC13832</strain>
    </source>
</reference>
<keyword evidence="4 7" id="KW-0067">ATP-binding</keyword>
<dbReference type="PANTHER" id="PTHR43423">
    <property type="entry name" value="ABC TRANSPORTER I FAMILY MEMBER 17"/>
    <property type="match status" value="1"/>
</dbReference>
<dbReference type="InterPro" id="IPR027417">
    <property type="entry name" value="P-loop_NTPase"/>
</dbReference>
<dbReference type="PANTHER" id="PTHR43423:SF1">
    <property type="entry name" value="ABC TRANSPORTER I FAMILY MEMBER 17"/>
    <property type="match status" value="1"/>
</dbReference>
<accession>A0A0D6XNL5</accession>
<dbReference type="InterPro" id="IPR015856">
    <property type="entry name" value="ABC_transpr_CbiO/EcfA_su"/>
</dbReference>
<dbReference type="Proteomes" id="UP000254100">
    <property type="component" value="Unassembled WGS sequence"/>
</dbReference>
<sequence length="214" mass="23932">MLELKNVGYCMDDRRILQDISLSINRGEAVAVIGPSGSGKSTLLRMIGDLISPTEGTIYFEGQPYESYTPETLRLRVSYLSQSVELFGTTIADNLAFPALVRKDTFDEARAKTLMAAVGLQHYKLSDSVQRMSGGEKQRVTIARQLMYRPDVLLLDEATSALDHENSEHVEQLIFDIVAQGTAVLWITHDDAQSHRHFDRRIVIQNGALCKECD</sequence>
<comment type="subcellular location">
    <subcellularLocation>
        <location evidence="1">Cell membrane</location>
        <topology evidence="1">Peripheral membrane protein</topology>
    </subcellularLocation>
</comment>
<evidence type="ECO:0000256" key="1">
    <source>
        <dbReference type="ARBA" id="ARBA00004202"/>
    </source>
</evidence>
<dbReference type="OrthoDB" id="9785080at2"/>
<dbReference type="InterPro" id="IPR003593">
    <property type="entry name" value="AAA+_ATPase"/>
</dbReference>
<feature type="domain" description="ABC transporter" evidence="5">
    <location>
        <begin position="2"/>
        <end position="214"/>
    </location>
</feature>
<dbReference type="Pfam" id="PF00005">
    <property type="entry name" value="ABC_tran"/>
    <property type="match status" value="1"/>
</dbReference>
<dbReference type="InterPro" id="IPR017871">
    <property type="entry name" value="ABC_transporter-like_CS"/>
</dbReference>
<keyword evidence="3" id="KW-0547">Nucleotide-binding</keyword>
<dbReference type="EMBL" id="JXWY01000107">
    <property type="protein sequence ID" value="KIX90000.1"/>
    <property type="molecule type" value="Genomic_DNA"/>
</dbReference>
<dbReference type="EMBL" id="UHDT01000001">
    <property type="protein sequence ID" value="SUM57073.1"/>
    <property type="molecule type" value="Genomic_DNA"/>
</dbReference>
<reference evidence="6 8" key="1">
    <citation type="submission" date="2015-01" db="EMBL/GenBank/DDBJ databases">
        <authorList>
            <person name="Guo J."/>
        </authorList>
    </citation>
    <scope>NUCLEOTIDE SEQUENCE [LARGE SCALE GENOMIC DNA]</scope>
    <source>
        <strain evidence="6 8">DSM 22147</strain>
    </source>
</reference>
<evidence type="ECO:0000256" key="3">
    <source>
        <dbReference type="ARBA" id="ARBA00022741"/>
    </source>
</evidence>
<dbReference type="SUPFAM" id="SSF52540">
    <property type="entry name" value="P-loop containing nucleoside triphosphate hydrolases"/>
    <property type="match status" value="1"/>
</dbReference>
<dbReference type="AlphaFoldDB" id="A0A0D6XNL5"/>
<dbReference type="GO" id="GO:0005524">
    <property type="term" value="F:ATP binding"/>
    <property type="evidence" value="ECO:0007669"/>
    <property type="project" value="UniProtKB-KW"/>
</dbReference>
<dbReference type="PROSITE" id="PS50893">
    <property type="entry name" value="ABC_TRANSPORTER_2"/>
    <property type="match status" value="1"/>
</dbReference>
<keyword evidence="8" id="KW-1185">Reference proteome</keyword>
<dbReference type="PROSITE" id="PS00211">
    <property type="entry name" value="ABC_TRANSPORTER_1"/>
    <property type="match status" value="1"/>
</dbReference>
<organism evidence="7 9">
    <name type="scientific">Staphylococcus microti</name>
    <dbReference type="NCBI Taxonomy" id="569857"/>
    <lineage>
        <taxon>Bacteria</taxon>
        <taxon>Bacillati</taxon>
        <taxon>Bacillota</taxon>
        <taxon>Bacilli</taxon>
        <taxon>Bacillales</taxon>
        <taxon>Staphylococcaceae</taxon>
        <taxon>Staphylococcus</taxon>
    </lineage>
</organism>
<proteinExistence type="predicted"/>
<protein>
    <submittedName>
        <fullName evidence="6 7">ABC transporter ATP-binding protein</fullName>
    </submittedName>
</protein>